<dbReference type="RefSeq" id="WP_319614471.1">
    <property type="nucleotide sequence ID" value="NZ_JAWXYB010000018.1"/>
</dbReference>
<evidence type="ECO:0000313" key="1">
    <source>
        <dbReference type="EMBL" id="MDX5931567.1"/>
    </source>
</evidence>
<organism evidence="1 2">
    <name type="scientific">Acidiphilium acidophilum</name>
    <name type="common">Thiobacillus acidophilus</name>
    <dbReference type="NCBI Taxonomy" id="76588"/>
    <lineage>
        <taxon>Bacteria</taxon>
        <taxon>Pseudomonadati</taxon>
        <taxon>Pseudomonadota</taxon>
        <taxon>Alphaproteobacteria</taxon>
        <taxon>Acetobacterales</taxon>
        <taxon>Acidocellaceae</taxon>
        <taxon>Acidiphilium</taxon>
    </lineage>
</organism>
<keyword evidence="2" id="KW-1185">Reference proteome</keyword>
<reference evidence="1 2" key="1">
    <citation type="submission" date="2023-11" db="EMBL/GenBank/DDBJ databases">
        <title>MicrobeMod: A computational toolkit for identifying prokaryotic methylation and restriction-modification with nanopore sequencing.</title>
        <authorList>
            <person name="Crits-Christoph A."/>
            <person name="Kang S.C."/>
            <person name="Lee H."/>
            <person name="Ostrov N."/>
        </authorList>
    </citation>
    <scope>NUCLEOTIDE SEQUENCE [LARGE SCALE GENOMIC DNA]</scope>
    <source>
        <strain evidence="1 2">DSMZ 700</strain>
    </source>
</reference>
<dbReference type="NCBIfam" id="TIGR02595">
    <property type="entry name" value="PEP_CTERM"/>
    <property type="match status" value="1"/>
</dbReference>
<evidence type="ECO:0000313" key="2">
    <source>
        <dbReference type="Proteomes" id="UP001279553"/>
    </source>
</evidence>
<comment type="caution">
    <text evidence="1">The sequence shown here is derived from an EMBL/GenBank/DDBJ whole genome shotgun (WGS) entry which is preliminary data.</text>
</comment>
<protein>
    <submittedName>
        <fullName evidence="1">PEP-CTERM sorting domain-containing protein</fullName>
    </submittedName>
</protein>
<dbReference type="AlphaFoldDB" id="A0AAW9DTD2"/>
<sequence length="96" mass="9567">MTPATYGSVIRSLGDAALAGIPLADAPGGSIVGTPQFNGVPPALLVPVTAIVPPVVRNTPPDVPPASPPVVPVPEPSSLPLLLAGVFMLFATRLIA</sequence>
<dbReference type="EMBL" id="JAWXYB010000018">
    <property type="protein sequence ID" value="MDX5931567.1"/>
    <property type="molecule type" value="Genomic_DNA"/>
</dbReference>
<dbReference type="InterPro" id="IPR013424">
    <property type="entry name" value="Ice-binding_C"/>
</dbReference>
<proteinExistence type="predicted"/>
<name>A0AAW9DTD2_ACIAO</name>
<gene>
    <name evidence="1" type="ORF">SIL87_12395</name>
</gene>
<accession>A0AAW9DTD2</accession>
<dbReference type="Proteomes" id="UP001279553">
    <property type="component" value="Unassembled WGS sequence"/>
</dbReference>